<reference evidence="3" key="1">
    <citation type="journal article" date="2016" name="Nat. Biotechnol.">
        <title>Sequencing wild and cultivated cassava and related species reveals extensive interspecific hybridization and genetic diversity.</title>
        <authorList>
            <person name="Bredeson J.V."/>
            <person name="Lyons J.B."/>
            <person name="Prochnik S.E."/>
            <person name="Wu G.A."/>
            <person name="Ha C.M."/>
            <person name="Edsinger-Gonzales E."/>
            <person name="Grimwood J."/>
            <person name="Schmutz J."/>
            <person name="Rabbi I.Y."/>
            <person name="Egesi C."/>
            <person name="Nauluvula P."/>
            <person name="Lebot V."/>
            <person name="Ndunguru J."/>
            <person name="Mkamilo G."/>
            <person name="Bart R.S."/>
            <person name="Setter T.L."/>
            <person name="Gleadow R.M."/>
            <person name="Kulakow P."/>
            <person name="Ferguson M.E."/>
            <person name="Rounsley S."/>
            <person name="Rokhsar D.S."/>
        </authorList>
    </citation>
    <scope>NUCLEOTIDE SEQUENCE [LARGE SCALE GENOMIC DNA]</scope>
    <source>
        <strain evidence="3">cv. AM560-2</strain>
    </source>
</reference>
<keyword evidence="3" id="KW-1185">Reference proteome</keyword>
<dbReference type="Gramene" id="Manes.17G038100.1.v8.1">
    <property type="protein sequence ID" value="Manes.17G038100.1.v8.1.CDS.1"/>
    <property type="gene ID" value="Manes.17G038100.v8.1"/>
</dbReference>
<gene>
    <name evidence="2" type="ORF">MANES_17G038100v8</name>
</gene>
<dbReference type="OrthoDB" id="1919336at2759"/>
<feature type="region of interest" description="Disordered" evidence="1">
    <location>
        <begin position="292"/>
        <end position="319"/>
    </location>
</feature>
<evidence type="ECO:0000256" key="1">
    <source>
        <dbReference type="SAM" id="MobiDB-lite"/>
    </source>
</evidence>
<dbReference type="Proteomes" id="UP000091857">
    <property type="component" value="Chromosome 17"/>
</dbReference>
<dbReference type="InterPro" id="IPR045881">
    <property type="entry name" value="MNM1-like"/>
</dbReference>
<dbReference type="STRING" id="3983.A0A2C9U4K4"/>
<protein>
    <recommendedName>
        <fullName evidence="4">AT hook motif-containing protein</fullName>
    </recommendedName>
</protein>
<organism evidence="2 3">
    <name type="scientific">Manihot esculenta</name>
    <name type="common">Cassava</name>
    <name type="synonym">Jatropha manihot</name>
    <dbReference type="NCBI Taxonomy" id="3983"/>
    <lineage>
        <taxon>Eukaryota</taxon>
        <taxon>Viridiplantae</taxon>
        <taxon>Streptophyta</taxon>
        <taxon>Embryophyta</taxon>
        <taxon>Tracheophyta</taxon>
        <taxon>Spermatophyta</taxon>
        <taxon>Magnoliopsida</taxon>
        <taxon>eudicotyledons</taxon>
        <taxon>Gunneridae</taxon>
        <taxon>Pentapetalae</taxon>
        <taxon>rosids</taxon>
        <taxon>fabids</taxon>
        <taxon>Malpighiales</taxon>
        <taxon>Euphorbiaceae</taxon>
        <taxon>Crotonoideae</taxon>
        <taxon>Manihoteae</taxon>
        <taxon>Manihot</taxon>
    </lineage>
</organism>
<feature type="compositionally biased region" description="Polar residues" evidence="1">
    <location>
        <begin position="1"/>
        <end position="12"/>
    </location>
</feature>
<feature type="compositionally biased region" description="Low complexity" evidence="1">
    <location>
        <begin position="177"/>
        <end position="188"/>
    </location>
</feature>
<feature type="region of interest" description="Disordered" evidence="1">
    <location>
        <begin position="167"/>
        <end position="205"/>
    </location>
</feature>
<feature type="region of interest" description="Disordered" evidence="1">
    <location>
        <begin position="1"/>
        <end position="35"/>
    </location>
</feature>
<name>A0A2C9U4K4_MANES</name>
<evidence type="ECO:0008006" key="4">
    <source>
        <dbReference type="Google" id="ProtNLM"/>
    </source>
</evidence>
<dbReference type="PANTHER" id="PTHR34682">
    <property type="entry name" value="AT HOOK MOTIF-CONTAINING PROTEIN"/>
    <property type="match status" value="1"/>
</dbReference>
<evidence type="ECO:0000313" key="3">
    <source>
        <dbReference type="Proteomes" id="UP000091857"/>
    </source>
</evidence>
<evidence type="ECO:0000313" key="2">
    <source>
        <dbReference type="EMBL" id="OAY24717.1"/>
    </source>
</evidence>
<sequence length="493" mass="52073">MNSQGQVTSCSLTDPPLKRKRGRPRKDESMAQGEIPPALPVAKNKQSAFITGAVVEEMVGQVVSGVIEGSFDAGYLLKVKIGDTDTYLRGVVFLPGRFSPITALNDVAPQAKMYRRTEMPIPVANPQTLVPGPVPSLEQSDKHPAELQNFGPMIQVQGLPSELQPGVPISQENQPASSVLPSSNVLPLTDNPPMSSTGSSSGGRVAPHKIKIMESGHGSQSTIVIPQMVHDKVAEQDEAVKEFDCSATKVPNVNLEATVQSKSVSQSVPSTDSIPSSGAVNLELQIQHQAVSDELKPNQSISDGVKSPNLEHNQVPVTNEPEFISAEPIGLKIWMEKLASPNKAAVPELAVNVISGNDASHLNGRPGSRAANVTRVDSESAPIGGLPVTLFEREAIPSASKLATEGSPTQRMIEPQLCNPSSATSILKADSDSASMTSLPVTLFEREAIPSDPKLGIDGTALPRITEPLFYSPSGAANNVDCNLKDAIPPAES</sequence>
<dbReference type="EMBL" id="CM004403">
    <property type="protein sequence ID" value="OAY24717.1"/>
    <property type="molecule type" value="Genomic_DNA"/>
</dbReference>
<dbReference type="PANTHER" id="PTHR34682:SF3">
    <property type="entry name" value="AT HOOK MOTIF-CONTAINING PROTEIN"/>
    <property type="match status" value="1"/>
</dbReference>
<dbReference type="AlphaFoldDB" id="A0A2C9U4K4"/>
<accession>A0A2C9U4K4</accession>
<dbReference type="OMA" id="VECNAKD"/>
<proteinExistence type="predicted"/>
<comment type="caution">
    <text evidence="2">The sequence shown here is derived from an EMBL/GenBank/DDBJ whole genome shotgun (WGS) entry which is preliminary data.</text>
</comment>